<reference evidence="2 3" key="1">
    <citation type="submission" date="2019-02" db="EMBL/GenBank/DDBJ databases">
        <authorList>
            <consortium name="Pathogen Informatics"/>
        </authorList>
    </citation>
    <scope>NUCLEOTIDE SEQUENCE [LARGE SCALE GENOMIC DNA]</scope>
    <source>
        <strain evidence="2 3">3012STDY7089603</strain>
    </source>
</reference>
<comment type="caution">
    <text evidence="2">The sequence shown here is derived from an EMBL/GenBank/DDBJ whole genome shotgun (WGS) entry which is preliminary data.</text>
</comment>
<evidence type="ECO:0000313" key="2">
    <source>
        <dbReference type="EMBL" id="VFB16913.1"/>
    </source>
</evidence>
<dbReference type="RefSeq" id="WP_131749597.1">
    <property type="nucleotide sequence ID" value="NZ_CAACYI010000001.1"/>
</dbReference>
<dbReference type="Pfam" id="PF01458">
    <property type="entry name" value="SUFBD_core"/>
    <property type="match status" value="1"/>
</dbReference>
<keyword evidence="3" id="KW-1185">Reference proteome</keyword>
<protein>
    <submittedName>
        <fullName evidence="2">Cysteine desulfurase activator complex subunit SufD</fullName>
    </submittedName>
</protein>
<dbReference type="InterPro" id="IPR055346">
    <property type="entry name" value="Fe-S_cluster_assembly_SufBD"/>
</dbReference>
<dbReference type="Proteomes" id="UP000377798">
    <property type="component" value="Unassembled WGS sequence"/>
</dbReference>
<dbReference type="PANTHER" id="PTHR43575:SF1">
    <property type="entry name" value="PROTEIN ABCI7, CHLOROPLASTIC"/>
    <property type="match status" value="1"/>
</dbReference>
<sequence length="347" mass="39298">MEILGNKLAYRTYRHTKVNEVTIDLPEIKPQAFPLESTGSFEDRPELEGYTYGVAQEALDLNRTQGNVYRKYLADKDQVKASQTIHLTTSDDSPQLLDTHDIIVEEGGKLSLVLSYKDQGQVEKFRNSLIRIIAKKAAEVNVYIIQKEDRSMSLESVVVLAEEKAKVRLRQYEMGALKNYMNTQVELLGQEADVDIKSIYFGHEEDQLNILYHVNHHKPKTKANLVINGALMDQSQKNLKTTLDFKEGSGGSQGSEEEYTVLLDDSVLNISVPVLLSHEDDIAGNHAASSGEIDADLLFYLKSRGIDHQLAESLIVESKYASTIDLLKDQEEKDAIWEYFRNKMNKR</sequence>
<name>A0A8H2M6N3_9FIRM</name>
<feature type="domain" description="SUF system FeS cluster assembly SufBD core" evidence="1">
    <location>
        <begin position="94"/>
        <end position="317"/>
    </location>
</feature>
<organism evidence="2 3">
    <name type="scientific">Urinicoccus massiliensis</name>
    <dbReference type="NCBI Taxonomy" id="1723382"/>
    <lineage>
        <taxon>Bacteria</taxon>
        <taxon>Bacillati</taxon>
        <taxon>Bacillota</taxon>
        <taxon>Tissierellia</taxon>
        <taxon>Tissierellales</taxon>
        <taxon>Peptoniphilaceae</taxon>
        <taxon>Urinicoccus</taxon>
    </lineage>
</organism>
<dbReference type="InterPro" id="IPR000825">
    <property type="entry name" value="SUF_FeS_clus_asmbl_SufBD_core"/>
</dbReference>
<dbReference type="SUPFAM" id="SSF101960">
    <property type="entry name" value="Stabilizer of iron transporter SufD"/>
    <property type="match status" value="1"/>
</dbReference>
<dbReference type="AlphaFoldDB" id="A0A8H2M6N3"/>
<evidence type="ECO:0000313" key="3">
    <source>
        <dbReference type="Proteomes" id="UP000377798"/>
    </source>
</evidence>
<dbReference type="InterPro" id="IPR037284">
    <property type="entry name" value="SUF_FeS_clus_asmbl_SufBD_sf"/>
</dbReference>
<dbReference type="PANTHER" id="PTHR43575">
    <property type="entry name" value="PROTEIN ABCI7, CHLOROPLASTIC"/>
    <property type="match status" value="1"/>
</dbReference>
<accession>A0A8H2M6N3</accession>
<proteinExistence type="predicted"/>
<dbReference type="GO" id="GO:0016226">
    <property type="term" value="P:iron-sulfur cluster assembly"/>
    <property type="evidence" value="ECO:0007669"/>
    <property type="project" value="InterPro"/>
</dbReference>
<dbReference type="EMBL" id="CAACYI010000001">
    <property type="protein sequence ID" value="VFB16913.1"/>
    <property type="molecule type" value="Genomic_DNA"/>
</dbReference>
<gene>
    <name evidence="2" type="ORF">NCTC13150_01486</name>
</gene>
<evidence type="ECO:0000259" key="1">
    <source>
        <dbReference type="Pfam" id="PF01458"/>
    </source>
</evidence>